<dbReference type="PRINTS" id="PR00039">
    <property type="entry name" value="HTHLYSR"/>
</dbReference>
<dbReference type="FunFam" id="1.10.10.10:FF:000001">
    <property type="entry name" value="LysR family transcriptional regulator"/>
    <property type="match status" value="1"/>
</dbReference>
<keyword evidence="4" id="KW-0804">Transcription</keyword>
<gene>
    <name evidence="6" type="ORF">ABT57_10330</name>
</gene>
<dbReference type="PANTHER" id="PTHR30419:SF8">
    <property type="entry name" value="NITROGEN ASSIMILATION TRANSCRIPTIONAL ACTIVATOR-RELATED"/>
    <property type="match status" value="1"/>
</dbReference>
<sequence length="297" mass="33459">MDLKRLHYFNVLAETANFTRAADQLGIAQSALSISIQKLEQQLGLKLINRSDRQMSLTSDGQVLLRHTRQILENVEQAEKELQERKGLESGVITFGVPAMLGSYYLPDALALFKQTYPGIQINIHEAGTATLEKMLLDGQLDLALIRSDRSHDQIRHVTLAKEQIVACVRREHPFASEGKVTLEAFCRQPLVLFRNGYFLRESVSRYCQQHKITPDLRFETNLIELLKSLVRKNIGISTCLPIIVRDEPDLVTVPFDPPIPLHLGLGWKSSHYLSSAAQALVKFLQAELQAELPIPS</sequence>
<evidence type="ECO:0000256" key="1">
    <source>
        <dbReference type="ARBA" id="ARBA00009437"/>
    </source>
</evidence>
<dbReference type="Pfam" id="PF00126">
    <property type="entry name" value="HTH_1"/>
    <property type="match status" value="1"/>
</dbReference>
<evidence type="ECO:0000256" key="3">
    <source>
        <dbReference type="ARBA" id="ARBA00023125"/>
    </source>
</evidence>
<evidence type="ECO:0000313" key="7">
    <source>
        <dbReference type="Proteomes" id="UP000035909"/>
    </source>
</evidence>
<dbReference type="SUPFAM" id="SSF53850">
    <property type="entry name" value="Periplasmic binding protein-like II"/>
    <property type="match status" value="1"/>
</dbReference>
<reference evidence="6 7" key="1">
    <citation type="submission" date="2015-05" db="EMBL/GenBank/DDBJ databases">
        <title>Photobacterium galathea sp. nov.</title>
        <authorList>
            <person name="Machado H."/>
            <person name="Gram L."/>
        </authorList>
    </citation>
    <scope>NUCLEOTIDE SEQUENCE [LARGE SCALE GENOMIC DNA]</scope>
    <source>
        <strain evidence="6 7">DSM 22954</strain>
    </source>
</reference>
<organism evidence="6 7">
    <name type="scientific">Photobacterium ganghwense</name>
    <dbReference type="NCBI Taxonomy" id="320778"/>
    <lineage>
        <taxon>Bacteria</taxon>
        <taxon>Pseudomonadati</taxon>
        <taxon>Pseudomonadota</taxon>
        <taxon>Gammaproteobacteria</taxon>
        <taxon>Vibrionales</taxon>
        <taxon>Vibrionaceae</taxon>
        <taxon>Photobacterium</taxon>
    </lineage>
</organism>
<dbReference type="InterPro" id="IPR036390">
    <property type="entry name" value="WH_DNA-bd_sf"/>
</dbReference>
<keyword evidence="2" id="KW-0805">Transcription regulation</keyword>
<dbReference type="GO" id="GO:0005829">
    <property type="term" value="C:cytosol"/>
    <property type="evidence" value="ECO:0007669"/>
    <property type="project" value="TreeGrafter"/>
</dbReference>
<dbReference type="CDD" id="cd05466">
    <property type="entry name" value="PBP2_LTTR_substrate"/>
    <property type="match status" value="1"/>
</dbReference>
<accession>A0A0J1HEP8</accession>
<dbReference type="AlphaFoldDB" id="A0A0J1HEP8"/>
<dbReference type="PROSITE" id="PS50931">
    <property type="entry name" value="HTH_LYSR"/>
    <property type="match status" value="1"/>
</dbReference>
<protein>
    <submittedName>
        <fullName evidence="6">LysR family transcriptional regulator</fullName>
    </submittedName>
</protein>
<evidence type="ECO:0000313" key="6">
    <source>
        <dbReference type="EMBL" id="KLV10081.1"/>
    </source>
</evidence>
<proteinExistence type="inferred from homology"/>
<comment type="caution">
    <text evidence="6">The sequence shown here is derived from an EMBL/GenBank/DDBJ whole genome shotgun (WGS) entry which is preliminary data.</text>
</comment>
<dbReference type="Pfam" id="PF03466">
    <property type="entry name" value="LysR_substrate"/>
    <property type="match status" value="1"/>
</dbReference>
<feature type="domain" description="HTH lysR-type" evidence="5">
    <location>
        <begin position="1"/>
        <end position="58"/>
    </location>
</feature>
<dbReference type="STRING" id="320778.ABT57_10330"/>
<keyword evidence="3" id="KW-0238">DNA-binding</keyword>
<dbReference type="Gene3D" id="1.10.10.10">
    <property type="entry name" value="Winged helix-like DNA-binding domain superfamily/Winged helix DNA-binding domain"/>
    <property type="match status" value="1"/>
</dbReference>
<dbReference type="Proteomes" id="UP000035909">
    <property type="component" value="Unassembled WGS sequence"/>
</dbReference>
<dbReference type="InterPro" id="IPR000847">
    <property type="entry name" value="LysR_HTH_N"/>
</dbReference>
<dbReference type="Gene3D" id="3.40.190.290">
    <property type="match status" value="1"/>
</dbReference>
<dbReference type="SUPFAM" id="SSF46785">
    <property type="entry name" value="Winged helix' DNA-binding domain"/>
    <property type="match status" value="1"/>
</dbReference>
<dbReference type="GO" id="GO:0003677">
    <property type="term" value="F:DNA binding"/>
    <property type="evidence" value="ECO:0007669"/>
    <property type="project" value="UniProtKB-KW"/>
</dbReference>
<dbReference type="EMBL" id="LDOU01000007">
    <property type="protein sequence ID" value="KLV10081.1"/>
    <property type="molecule type" value="Genomic_DNA"/>
</dbReference>
<dbReference type="RefSeq" id="WP_047885179.1">
    <property type="nucleotide sequence ID" value="NZ_CP071326.1"/>
</dbReference>
<comment type="similarity">
    <text evidence="1">Belongs to the LysR transcriptional regulatory family.</text>
</comment>
<dbReference type="InterPro" id="IPR005119">
    <property type="entry name" value="LysR_subst-bd"/>
</dbReference>
<dbReference type="GO" id="GO:0003700">
    <property type="term" value="F:DNA-binding transcription factor activity"/>
    <property type="evidence" value="ECO:0007669"/>
    <property type="project" value="InterPro"/>
</dbReference>
<dbReference type="OrthoDB" id="9808620at2"/>
<evidence type="ECO:0000256" key="2">
    <source>
        <dbReference type="ARBA" id="ARBA00023015"/>
    </source>
</evidence>
<dbReference type="PANTHER" id="PTHR30419">
    <property type="entry name" value="HTH-TYPE TRANSCRIPTIONAL REGULATOR YBHD"/>
    <property type="match status" value="1"/>
</dbReference>
<dbReference type="PATRIC" id="fig|320778.3.peg.2250"/>
<evidence type="ECO:0000259" key="5">
    <source>
        <dbReference type="PROSITE" id="PS50931"/>
    </source>
</evidence>
<evidence type="ECO:0000256" key="4">
    <source>
        <dbReference type="ARBA" id="ARBA00023163"/>
    </source>
</evidence>
<keyword evidence="7" id="KW-1185">Reference proteome</keyword>
<dbReference type="InterPro" id="IPR050950">
    <property type="entry name" value="HTH-type_LysR_regulators"/>
</dbReference>
<dbReference type="InterPro" id="IPR036388">
    <property type="entry name" value="WH-like_DNA-bd_sf"/>
</dbReference>
<name>A0A0J1HEP8_9GAMM</name>